<sequence>MYKKQQASRMVQLFMSGDPGVRKAADEREKQRSKFKPAMFVDDLHIDRAQTRRALSGAVKTLLAEEEADQNHLHLCQLSSQREMARVWGEYSPQLWVKAVQSLPPEVMKFAINASSNTLPTNANLHLWGKKNSDVCRLCQEARQSLSHVLNNCQVAMELRRYSKRHDEVLKVIGAFIRANRPPPPLRPHYRPSFGYLLISPPHYSN</sequence>
<dbReference type="Proteomes" id="UP001174909">
    <property type="component" value="Unassembled WGS sequence"/>
</dbReference>
<dbReference type="InterPro" id="IPR026960">
    <property type="entry name" value="RVT-Znf"/>
</dbReference>
<comment type="caution">
    <text evidence="2">The sequence shown here is derived from an EMBL/GenBank/DDBJ whole genome shotgun (WGS) entry which is preliminary data.</text>
</comment>
<dbReference type="EMBL" id="CASHTH010002851">
    <property type="protein sequence ID" value="CAI8036211.1"/>
    <property type="molecule type" value="Genomic_DNA"/>
</dbReference>
<organism evidence="2 3">
    <name type="scientific">Geodia barretti</name>
    <name type="common">Barrett's horny sponge</name>
    <dbReference type="NCBI Taxonomy" id="519541"/>
    <lineage>
        <taxon>Eukaryota</taxon>
        <taxon>Metazoa</taxon>
        <taxon>Porifera</taxon>
        <taxon>Demospongiae</taxon>
        <taxon>Heteroscleromorpha</taxon>
        <taxon>Tetractinellida</taxon>
        <taxon>Astrophorina</taxon>
        <taxon>Geodiidae</taxon>
        <taxon>Geodia</taxon>
    </lineage>
</organism>
<accession>A0AA35SWA8</accession>
<proteinExistence type="predicted"/>
<evidence type="ECO:0000313" key="2">
    <source>
        <dbReference type="EMBL" id="CAI8036211.1"/>
    </source>
</evidence>
<reference evidence="2" key="1">
    <citation type="submission" date="2023-03" db="EMBL/GenBank/DDBJ databases">
        <authorList>
            <person name="Steffen K."/>
            <person name="Cardenas P."/>
        </authorList>
    </citation>
    <scope>NUCLEOTIDE SEQUENCE</scope>
</reference>
<evidence type="ECO:0000259" key="1">
    <source>
        <dbReference type="Pfam" id="PF13966"/>
    </source>
</evidence>
<keyword evidence="3" id="KW-1185">Reference proteome</keyword>
<protein>
    <recommendedName>
        <fullName evidence="1">Reverse transcriptase zinc-binding domain-containing protein</fullName>
    </recommendedName>
</protein>
<dbReference type="Pfam" id="PF13966">
    <property type="entry name" value="zf-RVT"/>
    <property type="match status" value="1"/>
</dbReference>
<name>A0AA35SWA8_GEOBA</name>
<evidence type="ECO:0000313" key="3">
    <source>
        <dbReference type="Proteomes" id="UP001174909"/>
    </source>
</evidence>
<feature type="domain" description="Reverse transcriptase zinc-binding" evidence="1">
    <location>
        <begin position="98"/>
        <end position="158"/>
    </location>
</feature>
<dbReference type="AlphaFoldDB" id="A0AA35SWA8"/>
<gene>
    <name evidence="2" type="ORF">GBAR_LOCUS20310</name>
</gene>